<protein>
    <submittedName>
        <fullName evidence="3">Sialate O-acetylesterase</fullName>
    </submittedName>
</protein>
<dbReference type="GO" id="GO:0005975">
    <property type="term" value="P:carbohydrate metabolic process"/>
    <property type="evidence" value="ECO:0007669"/>
    <property type="project" value="TreeGrafter"/>
</dbReference>
<evidence type="ECO:0000313" key="4">
    <source>
        <dbReference type="Proteomes" id="UP000199577"/>
    </source>
</evidence>
<proteinExistence type="predicted"/>
<keyword evidence="1" id="KW-0378">Hydrolase</keyword>
<dbReference type="PANTHER" id="PTHR22901">
    <property type="entry name" value="SIALATE O-ACETYLESTERASE"/>
    <property type="match status" value="1"/>
</dbReference>
<dbReference type="Gene3D" id="3.40.50.1110">
    <property type="entry name" value="SGNH hydrolase"/>
    <property type="match status" value="2"/>
</dbReference>
<dbReference type="InterPro" id="IPR039329">
    <property type="entry name" value="SIAE"/>
</dbReference>
<dbReference type="GO" id="GO:0001681">
    <property type="term" value="F:sialate O-acetylesterase activity"/>
    <property type="evidence" value="ECO:0007669"/>
    <property type="project" value="InterPro"/>
</dbReference>
<gene>
    <name evidence="3" type="ORF">SAMN05421747_11458</name>
</gene>
<dbReference type="InterPro" id="IPR008979">
    <property type="entry name" value="Galactose-bd-like_sf"/>
</dbReference>
<dbReference type="InterPro" id="IPR036514">
    <property type="entry name" value="SGNH_hydro_sf"/>
</dbReference>
<dbReference type="PANTHER" id="PTHR22901:SF0">
    <property type="entry name" value="SIALATE O-ACETYLESTERASE"/>
    <property type="match status" value="1"/>
</dbReference>
<evidence type="ECO:0000259" key="2">
    <source>
        <dbReference type="Pfam" id="PF03629"/>
    </source>
</evidence>
<dbReference type="AlphaFoldDB" id="A0A1I1K2E5"/>
<dbReference type="InterPro" id="IPR005181">
    <property type="entry name" value="SASA"/>
</dbReference>
<dbReference type="STRING" id="623281.SAMN05421747_11458"/>
<dbReference type="SUPFAM" id="SSF52266">
    <property type="entry name" value="SGNH hydrolase"/>
    <property type="match status" value="1"/>
</dbReference>
<feature type="domain" description="Sialate O-acetylesterase" evidence="2">
    <location>
        <begin position="412"/>
        <end position="530"/>
    </location>
</feature>
<dbReference type="Proteomes" id="UP000199577">
    <property type="component" value="Unassembled WGS sequence"/>
</dbReference>
<keyword evidence="4" id="KW-1185">Reference proteome</keyword>
<dbReference type="Pfam" id="PF03629">
    <property type="entry name" value="SASA"/>
    <property type="match status" value="1"/>
</dbReference>
<sequence>MKYLLIYLLWSIVLMQPALADVKLPRLISDGMVLQRDTDVRIWGWAAPQESIVLTFAGQTYRVRADKQGDWDLRLPPMEAGGPYTLEIRADNRITVKDVLIGDVWFCSGQSNMVLPMERIKEKYPDAIARAMYPEIRNFFVPTAADVNGTHADLPGGQWVATTPESVYAMGGLTFFFARQLYEKHGVPIGIINASVGGTPVQAWASGEALAGIEPYASRLAWLRDSASQEPNHAHRELRPADLYGEPVDKGLSGPLPWFDSAFQPEGWRKFWMPGYWDDQGTRNLHGVLWFRKEVDIPPAMAGRPAKLFMGRIVDADETYVNGVKVGNITYQYPPRRYEVPGGVLKAGSNVIVVRVTNTEGKGGFVPDKNYMLTDGNDTIDLRGDWRYQVGLVQPPRVVHAESRLNPQNEPGGLFNTMVAPATRYAVKGFLWYQGESNTRHPENYGLLLTTLIADWRERWGLGELPFIYAQLPNFMEVDFLPAESNWAALREQQLQTLAVQRTAMAVTIDLGEWNDIHPLNKKDVGERMALAAEGLAYGDTATVYSGPLATSASVTGNRITVSFAHTGSGLTIGKGDELCHFAIAGADGRFVWGKARIAGDTVTVWHDAIPEPRYVRYAWADNPECANLYNREGLPASPFRIDVDDFR</sequence>
<dbReference type="EMBL" id="FOLL01000014">
    <property type="protein sequence ID" value="SFC55109.1"/>
    <property type="molecule type" value="Genomic_DNA"/>
</dbReference>
<dbReference type="SUPFAM" id="SSF49785">
    <property type="entry name" value="Galactose-binding domain-like"/>
    <property type="match status" value="1"/>
</dbReference>
<name>A0A1I1K2E5_9SPHI</name>
<organism evidence="3 4">
    <name type="scientific">Parapedobacter composti</name>
    <dbReference type="NCBI Taxonomy" id="623281"/>
    <lineage>
        <taxon>Bacteria</taxon>
        <taxon>Pseudomonadati</taxon>
        <taxon>Bacteroidota</taxon>
        <taxon>Sphingobacteriia</taxon>
        <taxon>Sphingobacteriales</taxon>
        <taxon>Sphingobacteriaceae</taxon>
        <taxon>Parapedobacter</taxon>
    </lineage>
</organism>
<reference evidence="3 4" key="1">
    <citation type="submission" date="2016-10" db="EMBL/GenBank/DDBJ databases">
        <authorList>
            <person name="de Groot N.N."/>
        </authorList>
    </citation>
    <scope>NUCLEOTIDE SEQUENCE [LARGE SCALE GENOMIC DNA]</scope>
    <source>
        <strain evidence="3 4">DSM 22900</strain>
    </source>
</reference>
<evidence type="ECO:0000313" key="3">
    <source>
        <dbReference type="EMBL" id="SFC55109.1"/>
    </source>
</evidence>
<dbReference type="OrthoDB" id="9816001at2"/>
<dbReference type="RefSeq" id="WP_090974268.1">
    <property type="nucleotide sequence ID" value="NZ_FOLL01000014.1"/>
</dbReference>
<accession>A0A1I1K2E5</accession>
<evidence type="ECO:0000256" key="1">
    <source>
        <dbReference type="ARBA" id="ARBA00022801"/>
    </source>
</evidence>